<dbReference type="EMBL" id="JARJCN010000018">
    <property type="protein sequence ID" value="KAJ7092293.1"/>
    <property type="molecule type" value="Genomic_DNA"/>
</dbReference>
<keyword evidence="3" id="KW-1185">Reference proteome</keyword>
<evidence type="ECO:0000313" key="2">
    <source>
        <dbReference type="EMBL" id="KAJ7092293.1"/>
    </source>
</evidence>
<dbReference type="Proteomes" id="UP001222325">
    <property type="component" value="Unassembled WGS sequence"/>
</dbReference>
<dbReference type="Pfam" id="PF04577">
    <property type="entry name" value="Glyco_transf_61"/>
    <property type="match status" value="1"/>
</dbReference>
<gene>
    <name evidence="2" type="ORF">B0H15DRAFT_777535</name>
</gene>
<accession>A0AAD6XSI8</accession>
<protein>
    <recommendedName>
        <fullName evidence="1">Glycosyltransferase 61 catalytic domain-containing protein</fullName>
    </recommendedName>
</protein>
<evidence type="ECO:0000313" key="3">
    <source>
        <dbReference type="Proteomes" id="UP001222325"/>
    </source>
</evidence>
<dbReference type="GO" id="GO:0016757">
    <property type="term" value="F:glycosyltransferase activity"/>
    <property type="evidence" value="ECO:0007669"/>
    <property type="project" value="InterPro"/>
</dbReference>
<sequence length="434" mass="47673">MRLAEATRPPSPSLLHPIGQNDSAWAPLSLSSCADTTPAHYAPCLAQRLKHVVHAEELLYPDFELREPHFARAAHRRRWRAFVQSDPDFGDRAVFSKGWVKYRGQAGQNFVFRDVSYSTGSFGADSWAGTSCMSPYVSTSPIQPLDAAEGASPVLPTVYIALSPDAYSFQHFLDRVTHIIAQGAHLAAGAAGGAYVLTGREGTRAVQELYARMGFPPERVLHLQPRVAARELIFSCRAVLIHPWLSLKTLELLGAGGARPRTLRSTQRLQVVYMSRSDGHTANPGRKVVNEEAVLHGIRSLLAERNRGEELVVFNPDDLRNVTELFAWFAASAIAVVGPHGGAMINHRWANPDILVIEFMPTTRIAVMIYEEASLLSQTYAALVVEPTVKGGLDMEIDVEDVLGLLRAHLGVVGSSPLRKSYPWQAKELGFGKR</sequence>
<evidence type="ECO:0000259" key="1">
    <source>
        <dbReference type="Pfam" id="PF04577"/>
    </source>
</evidence>
<comment type="caution">
    <text evidence="2">The sequence shown here is derived from an EMBL/GenBank/DDBJ whole genome shotgun (WGS) entry which is preliminary data.</text>
</comment>
<feature type="domain" description="Glycosyltransferase 61 catalytic" evidence="1">
    <location>
        <begin position="169"/>
        <end position="356"/>
    </location>
</feature>
<name>A0AAD6XSI8_9AGAR</name>
<organism evidence="2 3">
    <name type="scientific">Mycena belliarum</name>
    <dbReference type="NCBI Taxonomy" id="1033014"/>
    <lineage>
        <taxon>Eukaryota</taxon>
        <taxon>Fungi</taxon>
        <taxon>Dikarya</taxon>
        <taxon>Basidiomycota</taxon>
        <taxon>Agaricomycotina</taxon>
        <taxon>Agaricomycetes</taxon>
        <taxon>Agaricomycetidae</taxon>
        <taxon>Agaricales</taxon>
        <taxon>Marasmiineae</taxon>
        <taxon>Mycenaceae</taxon>
        <taxon>Mycena</taxon>
    </lineage>
</organism>
<dbReference type="InterPro" id="IPR049625">
    <property type="entry name" value="Glyco_transf_61_cat"/>
</dbReference>
<dbReference type="PROSITE" id="PS51257">
    <property type="entry name" value="PROKAR_LIPOPROTEIN"/>
    <property type="match status" value="1"/>
</dbReference>
<proteinExistence type="predicted"/>
<dbReference type="AlphaFoldDB" id="A0AAD6XSI8"/>
<reference evidence="2" key="1">
    <citation type="submission" date="2023-03" db="EMBL/GenBank/DDBJ databases">
        <title>Massive genome expansion in bonnet fungi (Mycena s.s.) driven by repeated elements and novel gene families across ecological guilds.</title>
        <authorList>
            <consortium name="Lawrence Berkeley National Laboratory"/>
            <person name="Harder C.B."/>
            <person name="Miyauchi S."/>
            <person name="Viragh M."/>
            <person name="Kuo A."/>
            <person name="Thoen E."/>
            <person name="Andreopoulos B."/>
            <person name="Lu D."/>
            <person name="Skrede I."/>
            <person name="Drula E."/>
            <person name="Henrissat B."/>
            <person name="Morin E."/>
            <person name="Kohler A."/>
            <person name="Barry K."/>
            <person name="LaButti K."/>
            <person name="Morin E."/>
            <person name="Salamov A."/>
            <person name="Lipzen A."/>
            <person name="Mereny Z."/>
            <person name="Hegedus B."/>
            <person name="Baldrian P."/>
            <person name="Stursova M."/>
            <person name="Weitz H."/>
            <person name="Taylor A."/>
            <person name="Grigoriev I.V."/>
            <person name="Nagy L.G."/>
            <person name="Martin F."/>
            <person name="Kauserud H."/>
        </authorList>
    </citation>
    <scope>NUCLEOTIDE SEQUENCE</scope>
    <source>
        <strain evidence="2">CBHHK173m</strain>
    </source>
</reference>